<reference evidence="2 3" key="2">
    <citation type="journal article" date="2012" name="Stand. Genomic Sci.">
        <title>Complete genome sequence of the aquatic bacterium Runella slithyformis type strain (LSU 4(T)).</title>
        <authorList>
            <person name="Copeland A."/>
            <person name="Zhang X."/>
            <person name="Misra M."/>
            <person name="Lapidus A."/>
            <person name="Nolan M."/>
            <person name="Lucas S."/>
            <person name="Deshpande S."/>
            <person name="Cheng J.F."/>
            <person name="Tapia R."/>
            <person name="Goodwin L.A."/>
            <person name="Pitluck S."/>
            <person name="Liolios K."/>
            <person name="Pagani I."/>
            <person name="Ivanova N."/>
            <person name="Mikhailova N."/>
            <person name="Pati A."/>
            <person name="Chen A."/>
            <person name="Palaniappan K."/>
            <person name="Land M."/>
            <person name="Hauser L."/>
            <person name="Pan C."/>
            <person name="Jeffries C.D."/>
            <person name="Detter J.C."/>
            <person name="Brambilla E.M."/>
            <person name="Rohde M."/>
            <person name="Djao O.D."/>
            <person name="Goker M."/>
            <person name="Sikorski J."/>
            <person name="Tindall B.J."/>
            <person name="Woyke T."/>
            <person name="Bristow J."/>
            <person name="Eisen J.A."/>
            <person name="Markowitz V."/>
            <person name="Hugenholtz P."/>
            <person name="Kyrpides N.C."/>
            <person name="Klenk H.P."/>
            <person name="Mavromatis K."/>
        </authorList>
    </citation>
    <scope>NUCLEOTIDE SEQUENCE [LARGE SCALE GENOMIC DNA]</scope>
    <source>
        <strain evidence="3">ATCC 29530 / DSM 19594 / LMG 11500 / NCIMB 11436 / LSU 4</strain>
    </source>
</reference>
<keyword evidence="1" id="KW-0812">Transmembrane</keyword>
<sequence length="113" mass="12970">MKIRPFFWKVRGKNLGGAPSVLPYPCRRFLKTAPEVAHNLVFKPRRRRCSPHPIKKGLSQKSETVPRKIEMSRWSGYSALFLKIVIVGYFTFTNCLNDLLATVNSNEYSPEGK</sequence>
<evidence type="ECO:0000256" key="1">
    <source>
        <dbReference type="SAM" id="Phobius"/>
    </source>
</evidence>
<dbReference type="EMBL" id="CP002859">
    <property type="protein sequence ID" value="AEI51860.1"/>
    <property type="molecule type" value="Genomic_DNA"/>
</dbReference>
<keyword evidence="1" id="KW-0472">Membrane</keyword>
<organism evidence="2 3">
    <name type="scientific">Runella slithyformis (strain ATCC 29530 / DSM 19594 / LMG 11500 / NCIMB 11436 / LSU 4)</name>
    <dbReference type="NCBI Taxonomy" id="761193"/>
    <lineage>
        <taxon>Bacteria</taxon>
        <taxon>Pseudomonadati</taxon>
        <taxon>Bacteroidota</taxon>
        <taxon>Cytophagia</taxon>
        <taxon>Cytophagales</taxon>
        <taxon>Spirosomataceae</taxon>
        <taxon>Runella</taxon>
    </lineage>
</organism>
<dbReference type="Proteomes" id="UP000000493">
    <property type="component" value="Chromosome"/>
</dbReference>
<gene>
    <name evidence="2" type="ordered locus">Runsl_5570</name>
</gene>
<name>A0A7U3ZR60_RUNSL</name>
<keyword evidence="1" id="KW-1133">Transmembrane helix</keyword>
<reference evidence="3" key="1">
    <citation type="submission" date="2011-06" db="EMBL/GenBank/DDBJ databases">
        <title>The complete genome of chromosome of Runella slithyformis DSM 19594.</title>
        <authorList>
            <consortium name="US DOE Joint Genome Institute (JGI-PGF)"/>
            <person name="Lucas S."/>
            <person name="Han J."/>
            <person name="Lapidus A."/>
            <person name="Bruce D."/>
            <person name="Goodwin L."/>
            <person name="Pitluck S."/>
            <person name="Peters L."/>
            <person name="Kyrpides N."/>
            <person name="Mavromatis K."/>
            <person name="Ivanova N."/>
            <person name="Ovchinnikova G."/>
            <person name="Zhang X."/>
            <person name="Misra M."/>
            <person name="Detter J.C."/>
            <person name="Tapia R."/>
            <person name="Han C."/>
            <person name="Land M."/>
            <person name="Hauser L."/>
            <person name="Markowitz V."/>
            <person name="Cheng J.-F."/>
            <person name="Hugenholtz P."/>
            <person name="Woyke T."/>
            <person name="Wu D."/>
            <person name="Tindall B."/>
            <person name="Faehrich R."/>
            <person name="Brambilla E."/>
            <person name="Klenk H.-P."/>
            <person name="Eisen J.A."/>
        </authorList>
    </citation>
    <scope>NUCLEOTIDE SEQUENCE [LARGE SCALE GENOMIC DNA]</scope>
    <source>
        <strain evidence="3">ATCC 29530 / DSM 19594 / LMG 11500 / NCIMB 11436 / LSU 4</strain>
    </source>
</reference>
<evidence type="ECO:0000313" key="3">
    <source>
        <dbReference type="Proteomes" id="UP000000493"/>
    </source>
</evidence>
<keyword evidence="3" id="KW-1185">Reference proteome</keyword>
<feature type="transmembrane region" description="Helical" evidence="1">
    <location>
        <begin position="74"/>
        <end position="92"/>
    </location>
</feature>
<proteinExistence type="predicted"/>
<dbReference type="AlphaFoldDB" id="A0A7U3ZR60"/>
<evidence type="ECO:0000313" key="2">
    <source>
        <dbReference type="EMBL" id="AEI51860.1"/>
    </source>
</evidence>
<accession>A0A7U3ZR60</accession>
<dbReference type="KEGG" id="rsi:Runsl_5570"/>
<protein>
    <submittedName>
        <fullName evidence="2">Uncharacterized protein</fullName>
    </submittedName>
</protein>